<dbReference type="PANTHER" id="PTHR15154">
    <property type="entry name" value="HAMARTIN"/>
    <property type="match status" value="1"/>
</dbReference>
<feature type="coiled-coil region" evidence="1">
    <location>
        <begin position="746"/>
        <end position="833"/>
    </location>
</feature>
<dbReference type="GO" id="GO:0033596">
    <property type="term" value="C:TSC1-TSC2 complex"/>
    <property type="evidence" value="ECO:0007669"/>
    <property type="project" value="TreeGrafter"/>
</dbReference>
<dbReference type="AlphaFoldDB" id="A0A9W9AS51"/>
<name>A0A9W9AS51_9AGAR</name>
<feature type="region of interest" description="Disordered" evidence="2">
    <location>
        <begin position="508"/>
        <end position="549"/>
    </location>
</feature>
<gene>
    <name evidence="4" type="ORF">J3R30DRAFT_3789656</name>
</gene>
<accession>A0A9W9AS51</accession>
<dbReference type="GO" id="GO:0032007">
    <property type="term" value="P:negative regulation of TOR signaling"/>
    <property type="evidence" value="ECO:0007669"/>
    <property type="project" value="TreeGrafter"/>
</dbReference>
<evidence type="ECO:0000313" key="4">
    <source>
        <dbReference type="EMBL" id="KAJ4488052.1"/>
    </source>
</evidence>
<proteinExistence type="predicted"/>
<sequence>SLYELARQLRLVFTEAPDAVSLAELLSLADDLVFNSSSVDPEVLSAQLEQELQTIHDEVVDHSLLYHAQIVLAVLFHLKAILTPLTIITFWFDISLRPALREPKLVAPAVNYAKELILLALYSDDERYQEKIREFRNRLLDLYLLDALNEGSEEDVLEWAELDSTQREKKSCWKSNLEDILLRFGEIHPHDLMTDVHEHFHVPSSRLQLLILMNLYTSSSVFEPLTATLASHPLMSTLLSSLLYDSSSTSCITGLTIMVKLLPMLAVRACVELKSMIPQLFAIFVRVLCWKERLCFHDQDEDEVDFDDENELKMPTLRSEIEWDQLELMFENSTTAPSSVKLFTHLYYLFPCNLIKFLRGPIEYLANSDLECPYVGDWESVLDVSQIRTKSEDLIRGHICHPLIVWQDAHEELLKPDFWEDYDVARISSEAMSLDVRYAALAFRERYRNNASSEYSSSNDEAETPAPTEHTNVRNGVHLSLQSMVATSVLLKSTADVKVEPITQPWPRNIFTSDDASTASKTSSEKTEESVSDSENPPAPSPTPSRVSQAISNLQREVLTLRNELNFELWLSRENVKHIGRLFQDRIISKNAEVERQGLYNKFRNYRTQVVRLEKELREHKQLASSARQKHTDWSSELQIKLREFREEKKSWVTETATLRTTRKEIEAQFTAQSTLLAEANAKVFKLQTFIKEHQHKIDRLHDYEAQIEQSHKMQRLWDSDFDKFKRRGEEIDLMKSEWKQMELRLQSFEQTQIRMEEQARQHRRQIQTLESQRVQAQAESLPTRRYSAMAMAAVIADKAALQNANNQLQEKNTELFEEIEEFEIMVEQLRAQVSGQRGLISEPSHSPISSPIL</sequence>
<keyword evidence="3" id="KW-0472">Membrane</keyword>
<keyword evidence="1" id="KW-0175">Coiled coil</keyword>
<dbReference type="GO" id="GO:0051726">
    <property type="term" value="P:regulation of cell cycle"/>
    <property type="evidence" value="ECO:0007669"/>
    <property type="project" value="TreeGrafter"/>
</dbReference>
<organism evidence="4 5">
    <name type="scientific">Lentinula aciculospora</name>
    <dbReference type="NCBI Taxonomy" id="153920"/>
    <lineage>
        <taxon>Eukaryota</taxon>
        <taxon>Fungi</taxon>
        <taxon>Dikarya</taxon>
        <taxon>Basidiomycota</taxon>
        <taxon>Agaricomycotina</taxon>
        <taxon>Agaricomycetes</taxon>
        <taxon>Agaricomycetidae</taxon>
        <taxon>Agaricales</taxon>
        <taxon>Marasmiineae</taxon>
        <taxon>Omphalotaceae</taxon>
        <taxon>Lentinula</taxon>
    </lineage>
</organism>
<evidence type="ECO:0000313" key="5">
    <source>
        <dbReference type="Proteomes" id="UP001150266"/>
    </source>
</evidence>
<feature type="coiled-coil region" evidence="1">
    <location>
        <begin position="596"/>
        <end position="630"/>
    </location>
</feature>
<feature type="compositionally biased region" description="Low complexity" evidence="2">
    <location>
        <begin position="512"/>
        <end position="522"/>
    </location>
</feature>
<feature type="non-terminal residue" evidence="4">
    <location>
        <position position="854"/>
    </location>
</feature>
<feature type="region of interest" description="Disordered" evidence="2">
    <location>
        <begin position="452"/>
        <end position="471"/>
    </location>
</feature>
<dbReference type="Proteomes" id="UP001150266">
    <property type="component" value="Unassembled WGS sequence"/>
</dbReference>
<protein>
    <recommendedName>
        <fullName evidence="6">Hamartin</fullName>
    </recommendedName>
</protein>
<evidence type="ECO:0008006" key="6">
    <source>
        <dbReference type="Google" id="ProtNLM"/>
    </source>
</evidence>
<keyword evidence="3" id="KW-0812">Transmembrane</keyword>
<dbReference type="InterPro" id="IPR007483">
    <property type="entry name" value="Hamartin"/>
</dbReference>
<feature type="transmembrane region" description="Helical" evidence="3">
    <location>
        <begin position="70"/>
        <end position="92"/>
    </location>
</feature>
<dbReference type="OrthoDB" id="28737at2759"/>
<evidence type="ECO:0000256" key="1">
    <source>
        <dbReference type="SAM" id="Coils"/>
    </source>
</evidence>
<evidence type="ECO:0000256" key="3">
    <source>
        <dbReference type="SAM" id="Phobius"/>
    </source>
</evidence>
<comment type="caution">
    <text evidence="4">The sequence shown here is derived from an EMBL/GenBank/DDBJ whole genome shotgun (WGS) entry which is preliminary data.</text>
</comment>
<dbReference type="EMBL" id="JAOTPV010000002">
    <property type="protein sequence ID" value="KAJ4488052.1"/>
    <property type="molecule type" value="Genomic_DNA"/>
</dbReference>
<keyword evidence="5" id="KW-1185">Reference proteome</keyword>
<evidence type="ECO:0000256" key="2">
    <source>
        <dbReference type="SAM" id="MobiDB-lite"/>
    </source>
</evidence>
<keyword evidence="3" id="KW-1133">Transmembrane helix</keyword>
<reference evidence="4" key="1">
    <citation type="submission" date="2022-08" db="EMBL/GenBank/DDBJ databases">
        <title>A Global Phylogenomic Analysis of the Shiitake Genus Lentinula.</title>
        <authorList>
            <consortium name="DOE Joint Genome Institute"/>
            <person name="Sierra-Patev S."/>
            <person name="Min B."/>
            <person name="Naranjo-Ortiz M."/>
            <person name="Looney B."/>
            <person name="Konkel Z."/>
            <person name="Slot J.C."/>
            <person name="Sakamoto Y."/>
            <person name="Steenwyk J.L."/>
            <person name="Rokas A."/>
            <person name="Carro J."/>
            <person name="Camarero S."/>
            <person name="Ferreira P."/>
            <person name="Molpeceres G."/>
            <person name="Ruiz-Duenas F.J."/>
            <person name="Serrano A."/>
            <person name="Henrissat B."/>
            <person name="Drula E."/>
            <person name="Hughes K.W."/>
            <person name="Mata J.L."/>
            <person name="Ishikawa N.K."/>
            <person name="Vargas-Isla R."/>
            <person name="Ushijima S."/>
            <person name="Smith C.A."/>
            <person name="Ahrendt S."/>
            <person name="Andreopoulos W."/>
            <person name="He G."/>
            <person name="Labutti K."/>
            <person name="Lipzen A."/>
            <person name="Ng V."/>
            <person name="Riley R."/>
            <person name="Sandor L."/>
            <person name="Barry K."/>
            <person name="Martinez A.T."/>
            <person name="Xiao Y."/>
            <person name="Gibbons J.G."/>
            <person name="Terashima K."/>
            <person name="Grigoriev I.V."/>
            <person name="Hibbett D.S."/>
        </authorList>
    </citation>
    <scope>NUCLEOTIDE SEQUENCE</scope>
    <source>
        <strain evidence="4">JLM2183</strain>
    </source>
</reference>
<dbReference type="PANTHER" id="PTHR15154:SF2">
    <property type="entry name" value="HAMARTIN"/>
    <property type="match status" value="1"/>
</dbReference>